<dbReference type="EMBL" id="JAHFXF010000962">
    <property type="protein sequence ID" value="KAG9680544.1"/>
    <property type="molecule type" value="Genomic_DNA"/>
</dbReference>
<evidence type="ECO:0000313" key="5">
    <source>
        <dbReference type="EMBL" id="KAG9680544.1"/>
    </source>
</evidence>
<feature type="compositionally biased region" description="Polar residues" evidence="1">
    <location>
        <begin position="949"/>
        <end position="992"/>
    </location>
</feature>
<feature type="compositionally biased region" description="Basic and acidic residues" evidence="1">
    <location>
        <begin position="65"/>
        <end position="77"/>
    </location>
</feature>
<feature type="compositionally biased region" description="Basic and acidic residues" evidence="1">
    <location>
        <begin position="220"/>
        <end position="252"/>
    </location>
</feature>
<feature type="compositionally biased region" description="Low complexity" evidence="1">
    <location>
        <begin position="1244"/>
        <end position="1257"/>
    </location>
</feature>
<feature type="region of interest" description="Disordered" evidence="1">
    <location>
        <begin position="1479"/>
        <end position="1510"/>
    </location>
</feature>
<feature type="region of interest" description="Disordered" evidence="1">
    <location>
        <begin position="1539"/>
        <end position="1561"/>
    </location>
</feature>
<gene>
    <name evidence="5" type="ORF">KCU76_g15089</name>
</gene>
<feature type="non-terminal residue" evidence="5">
    <location>
        <position position="1662"/>
    </location>
</feature>
<organism evidence="5 6">
    <name type="scientific">Aureobasidium melanogenum</name>
    <name type="common">Aureobasidium pullulans var. melanogenum</name>
    <dbReference type="NCBI Taxonomy" id="46634"/>
    <lineage>
        <taxon>Eukaryota</taxon>
        <taxon>Fungi</taxon>
        <taxon>Dikarya</taxon>
        <taxon>Ascomycota</taxon>
        <taxon>Pezizomycotina</taxon>
        <taxon>Dothideomycetes</taxon>
        <taxon>Dothideomycetidae</taxon>
        <taxon>Dothideales</taxon>
        <taxon>Saccotheciaceae</taxon>
        <taxon>Aureobasidium</taxon>
    </lineage>
</organism>
<feature type="compositionally biased region" description="Polar residues" evidence="1">
    <location>
        <begin position="1539"/>
        <end position="1558"/>
    </location>
</feature>
<dbReference type="Pfam" id="PF24344">
    <property type="entry name" value="PH_23"/>
    <property type="match status" value="1"/>
</dbReference>
<dbReference type="InterPro" id="IPR056223">
    <property type="entry name" value="PH_24"/>
</dbReference>
<comment type="caution">
    <text evidence="5">The sequence shown here is derived from an EMBL/GenBank/DDBJ whole genome shotgun (WGS) entry which is preliminary data.</text>
</comment>
<evidence type="ECO:0000259" key="4">
    <source>
        <dbReference type="Pfam" id="PF24345"/>
    </source>
</evidence>
<feature type="compositionally biased region" description="Polar residues" evidence="1">
    <location>
        <begin position="1303"/>
        <end position="1323"/>
    </location>
</feature>
<feature type="compositionally biased region" description="Polar residues" evidence="1">
    <location>
        <begin position="210"/>
        <end position="219"/>
    </location>
</feature>
<dbReference type="Pfam" id="PF24345">
    <property type="entry name" value="PH_24"/>
    <property type="match status" value="1"/>
</dbReference>
<feature type="compositionally biased region" description="Polar residues" evidence="1">
    <location>
        <begin position="423"/>
        <end position="457"/>
    </location>
</feature>
<evidence type="ECO:0000256" key="1">
    <source>
        <dbReference type="SAM" id="MobiDB-lite"/>
    </source>
</evidence>
<feature type="compositionally biased region" description="Basic and acidic residues" evidence="1">
    <location>
        <begin position="381"/>
        <end position="400"/>
    </location>
</feature>
<name>A0A9P8E564_AURME</name>
<feature type="domain" description="DBL homology" evidence="2">
    <location>
        <begin position="550"/>
        <end position="749"/>
    </location>
</feature>
<accession>A0A9P8E564</accession>
<feature type="compositionally biased region" description="Acidic residues" evidence="1">
    <location>
        <begin position="1258"/>
        <end position="1275"/>
    </location>
</feature>
<proteinExistence type="predicted"/>
<feature type="compositionally biased region" description="Basic and acidic residues" evidence="1">
    <location>
        <begin position="163"/>
        <end position="179"/>
    </location>
</feature>
<feature type="region of interest" description="Disordered" evidence="1">
    <location>
        <begin position="1"/>
        <end position="20"/>
    </location>
</feature>
<feature type="region of interest" description="Disordered" evidence="1">
    <location>
        <begin position="904"/>
        <end position="992"/>
    </location>
</feature>
<feature type="compositionally biased region" description="Basic and acidic residues" evidence="1">
    <location>
        <begin position="88"/>
        <end position="98"/>
    </location>
</feature>
<feature type="compositionally biased region" description="Low complexity" evidence="1">
    <location>
        <begin position="1076"/>
        <end position="1090"/>
    </location>
</feature>
<feature type="compositionally biased region" description="Polar residues" evidence="1">
    <location>
        <begin position="324"/>
        <end position="333"/>
    </location>
</feature>
<feature type="domain" description="PH" evidence="3">
    <location>
        <begin position="763"/>
        <end position="903"/>
    </location>
</feature>
<evidence type="ECO:0000259" key="2">
    <source>
        <dbReference type="Pfam" id="PF24340"/>
    </source>
</evidence>
<dbReference type="Pfam" id="PF24340">
    <property type="entry name" value="DH_2"/>
    <property type="match status" value="1"/>
</dbReference>
<feature type="compositionally biased region" description="Basic residues" evidence="1">
    <location>
        <begin position="253"/>
        <end position="262"/>
    </location>
</feature>
<reference evidence="5" key="1">
    <citation type="journal article" date="2021" name="J Fungi (Basel)">
        <title>Virulence traits and population genomics of the black yeast Aureobasidium melanogenum.</title>
        <authorList>
            <person name="Cernosa A."/>
            <person name="Sun X."/>
            <person name="Gostincar C."/>
            <person name="Fang C."/>
            <person name="Gunde-Cimerman N."/>
            <person name="Song Z."/>
        </authorList>
    </citation>
    <scope>NUCLEOTIDE SEQUENCE</scope>
    <source>
        <strain evidence="5">EXF-9911</strain>
    </source>
</reference>
<protein>
    <submittedName>
        <fullName evidence="5">EBP-domain-containing protein</fullName>
    </submittedName>
</protein>
<feature type="compositionally biased region" description="Basic and acidic residues" evidence="1">
    <location>
        <begin position="1162"/>
        <end position="1173"/>
    </location>
</feature>
<evidence type="ECO:0000259" key="3">
    <source>
        <dbReference type="Pfam" id="PF24344"/>
    </source>
</evidence>
<dbReference type="InterPro" id="IPR056222">
    <property type="entry name" value="PH_23"/>
</dbReference>
<reference evidence="5" key="2">
    <citation type="submission" date="2021-08" db="EMBL/GenBank/DDBJ databases">
        <authorList>
            <person name="Gostincar C."/>
            <person name="Sun X."/>
            <person name="Song Z."/>
            <person name="Gunde-Cimerman N."/>
        </authorList>
    </citation>
    <scope>NUCLEOTIDE SEQUENCE</scope>
    <source>
        <strain evidence="5">EXF-9911</strain>
    </source>
</reference>
<feature type="region of interest" description="Disordered" evidence="1">
    <location>
        <begin position="1013"/>
        <end position="1282"/>
    </location>
</feature>
<feature type="compositionally biased region" description="Basic residues" evidence="1">
    <location>
        <begin position="1029"/>
        <end position="1038"/>
    </location>
</feature>
<feature type="region of interest" description="Disordered" evidence="1">
    <location>
        <begin position="1297"/>
        <end position="1323"/>
    </location>
</feature>
<feature type="compositionally biased region" description="Polar residues" evidence="1">
    <location>
        <begin position="1013"/>
        <end position="1024"/>
    </location>
</feature>
<feature type="compositionally biased region" description="Basic and acidic residues" evidence="1">
    <location>
        <begin position="356"/>
        <end position="367"/>
    </location>
</feature>
<feature type="compositionally biased region" description="Low complexity" evidence="1">
    <location>
        <begin position="403"/>
        <end position="413"/>
    </location>
</feature>
<dbReference type="Proteomes" id="UP000779574">
    <property type="component" value="Unassembled WGS sequence"/>
</dbReference>
<feature type="compositionally biased region" description="Basic and acidic residues" evidence="1">
    <location>
        <begin position="124"/>
        <end position="136"/>
    </location>
</feature>
<dbReference type="InterPro" id="IPR056416">
    <property type="entry name" value="DH_2_fung"/>
</dbReference>
<dbReference type="OrthoDB" id="5408934at2759"/>
<feature type="compositionally biased region" description="Basic and acidic residues" evidence="1">
    <location>
        <begin position="1057"/>
        <end position="1075"/>
    </location>
</feature>
<evidence type="ECO:0000313" key="6">
    <source>
        <dbReference type="Proteomes" id="UP000779574"/>
    </source>
</evidence>
<feature type="domain" description="PH" evidence="4">
    <location>
        <begin position="1325"/>
        <end position="1461"/>
    </location>
</feature>
<feature type="region of interest" description="Disordered" evidence="1">
    <location>
        <begin position="29"/>
        <end position="466"/>
    </location>
</feature>
<feature type="compositionally biased region" description="Polar residues" evidence="1">
    <location>
        <begin position="906"/>
        <end position="935"/>
    </location>
</feature>
<sequence>MRKDDRDTGKQTGLYDTDKIRQRVQRWQADSAGAAIAKDGGNLITVEYEDDADETKPPKKPTKSSSDKPRIETDKRSRQPSPTKSPKAPRELDADRQAWIRKKSTHRDDLDTEVKHAGAPLKRVVSDAHWRKDRSPTKTPENASKLEPRPYTIKRTTIYKSEGSPKSKKDDDGIRVRPMEEDDGIRIIPIDEPPPTQHKPQKKKSDSDRPGSSGTSGQRTPEHQLDSRSAEEPAREKKDRRSAREVRRDNSDRRRRLRRRHVSPVASEAETEDRSIAQTLDPDDSISTRDAHSRKSQGMPSTVQDPKKDRSAGQSRVPEANRMSAPNSNTTAVPTYGNRIEAWLGGTPDPFVADESQQHDGGHKEVAASKVRSKRQSNLDGLDRRDTSNVDIHKDYERSTGHGSSRSSPGEPSSRPREVLETISESRSSSFEDGNSSYATSSVPSDIQLPDVQTSKHTPGANLRRRFPTTGKRLSTIASAETLQEPAAPSEISEQDTIVPERAGSLSSANGLRRRLTRHEDLMSVLSLPIADAKSIVSARSIRTNRTRLEKATLEDLWNEFTADEVKYQRELRTLVDGVIPVLLSCVLSKSDSAIAVGLFGRSAADDAATTKPIVDMGVALERLKAYHRRVPKSDNNTLLSWAQGAIRIYHDYLKAWRMGFQDVVVNLAPADANASTRWDDGLLRNEDGDLINGDGERVDVAFLLKRPLVRLKYLAKTFKGINILAPSALASSLAEKYQGLVTEARRRSNEERARLEDEAAAAIDPTRARDPRSLALLKGVSIDATRCVHARDYFDMNIIHSSGQQLDCRIELIIRDDCPGRGNGGDVLVCEVSDTGRWLLFPPLSRDSVSARAGNGPGDLVMMIRGLYADRKEWHELLSLRASDEPTGPEWVEMLGLSPVPPSLARQSSFLTKPQTPSRRRSQGLTSPAGSPTYTKEIEIPIGERPGSSRSWVSDHSGQEKSVATSESGRLSSVSIPTSNSQRRHISSTPREVQDGFALPDLSAQQFVSSLDNVSQTELSTGDSPGLRRSRATRHKSSPPMSPSSSRSSSQFPLNKESRAYPERPTHHMSRSETETTLSSYSSQSTLSQPRKEYSVWMPSSTIPSDESEEEKEEDSYGKTPIAARSQAHRRTSSVPVVEAPRATKLRQRSEPNSPIQPVEIFDHPDRTRSEAAVEPSSAPVKLQKRRPSVKGVSFDDILGDASSKDKDLPPPKPKRFSIPSFTPNFLKRHRRSSSPLKHEYEPSIISESSTESDLSYSEDDDESTTSDSSEEAVEGAKNVVPLDLPLVDGNAKATPPASLASLPTATLGPSNSASQAPYRTVPHQTTNASKIVASIYSWSDRGAWELLHPSECIVVVTPGLIEAFDLDEAIPDGSDVTSPSARGVQPLIAFEVTPLVPLRRGTALDISIRSPPTASSLIRASNNAMFRSRSAEECDMLYSFINTARINNPTYIALQNARGPANDSAWSAAMNRDNNQRSANGSWFHNPLRRSNTYRSKTSRAPSEVTDSSVGTMNTAFSALRRFNGDSRLFNIAKSTITSRQGSRTGTSESFSSGASTPVIYDPSQGTPLGITNAKIRLYIQKRILVSGKTRGETLLDVTLGESCFERVARTGIAVSVWEDRTGPVTSGGVLASKANTYMIQHKTERECAYTFGLVGKLRY</sequence>
<feature type="compositionally biased region" description="Basic and acidic residues" evidence="1">
    <location>
        <begin position="106"/>
        <end position="116"/>
    </location>
</feature>